<proteinExistence type="predicted"/>
<dbReference type="InterPro" id="IPR013783">
    <property type="entry name" value="Ig-like_fold"/>
</dbReference>
<reference evidence="3" key="2">
    <citation type="submission" date="2025-09" db="UniProtKB">
        <authorList>
            <consortium name="Ensembl"/>
        </authorList>
    </citation>
    <scope>IDENTIFICATION</scope>
</reference>
<dbReference type="Ensembl" id="ENSPMGT00000021324.1">
    <property type="protein sequence ID" value="ENSPMGP00000020010.1"/>
    <property type="gene ID" value="ENSPMGG00000016208.1"/>
</dbReference>
<dbReference type="AlphaFoldDB" id="A0A3B4ATH1"/>
<dbReference type="InterPro" id="IPR007110">
    <property type="entry name" value="Ig-like_dom"/>
</dbReference>
<keyword evidence="4" id="KW-1185">Reference proteome</keyword>
<evidence type="ECO:0000313" key="4">
    <source>
        <dbReference type="Proteomes" id="UP000261520"/>
    </source>
</evidence>
<dbReference type="Gene3D" id="2.60.40.10">
    <property type="entry name" value="Immunoglobulins"/>
    <property type="match status" value="1"/>
</dbReference>
<dbReference type="SMART" id="SM00409">
    <property type="entry name" value="IG"/>
    <property type="match status" value="1"/>
</dbReference>
<accession>A0A3B4ATH1</accession>
<organism evidence="3 4">
    <name type="scientific">Periophthalmus magnuspinnatus</name>
    <dbReference type="NCBI Taxonomy" id="409849"/>
    <lineage>
        <taxon>Eukaryota</taxon>
        <taxon>Metazoa</taxon>
        <taxon>Chordata</taxon>
        <taxon>Craniata</taxon>
        <taxon>Vertebrata</taxon>
        <taxon>Euteleostomi</taxon>
        <taxon>Actinopterygii</taxon>
        <taxon>Neopterygii</taxon>
        <taxon>Teleostei</taxon>
        <taxon>Neoteleostei</taxon>
        <taxon>Acanthomorphata</taxon>
        <taxon>Gobiaria</taxon>
        <taxon>Gobiiformes</taxon>
        <taxon>Gobioidei</taxon>
        <taxon>Gobiidae</taxon>
        <taxon>Oxudercinae</taxon>
        <taxon>Periophthalmus</taxon>
    </lineage>
</organism>
<protein>
    <recommendedName>
        <fullName evidence="2">Ig-like domain-containing protein</fullName>
    </recommendedName>
</protein>
<evidence type="ECO:0000259" key="2">
    <source>
        <dbReference type="PROSITE" id="PS50835"/>
    </source>
</evidence>
<keyword evidence="1" id="KW-0732">Signal</keyword>
<dbReference type="SUPFAM" id="SSF48726">
    <property type="entry name" value="Immunoglobulin"/>
    <property type="match status" value="1"/>
</dbReference>
<dbReference type="InterPro" id="IPR013106">
    <property type="entry name" value="Ig_V-set"/>
</dbReference>
<dbReference type="PANTHER" id="PTHR15193">
    <property type="entry name" value="CD83 ANTIGEN"/>
    <property type="match status" value="1"/>
</dbReference>
<feature type="signal peptide" evidence="1">
    <location>
        <begin position="1"/>
        <end position="16"/>
    </location>
</feature>
<dbReference type="InterPro" id="IPR003599">
    <property type="entry name" value="Ig_sub"/>
</dbReference>
<name>A0A3B4ATH1_9GOBI</name>
<feature type="chain" id="PRO_5017270628" description="Ig-like domain-containing protein" evidence="1">
    <location>
        <begin position="17"/>
        <end position="152"/>
    </location>
</feature>
<evidence type="ECO:0000313" key="3">
    <source>
        <dbReference type="Ensembl" id="ENSPMGP00000020010.1"/>
    </source>
</evidence>
<dbReference type="Pfam" id="PF07686">
    <property type="entry name" value="V-set"/>
    <property type="match status" value="1"/>
</dbReference>
<evidence type="ECO:0000256" key="1">
    <source>
        <dbReference type="SAM" id="SignalP"/>
    </source>
</evidence>
<dbReference type="PROSITE" id="PS50835">
    <property type="entry name" value="IG_LIKE"/>
    <property type="match status" value="1"/>
</dbReference>
<dbReference type="PANTHER" id="PTHR15193:SF1">
    <property type="entry name" value="CD83 ANTIGEN"/>
    <property type="match status" value="1"/>
</dbReference>
<dbReference type="Proteomes" id="UP000261520">
    <property type="component" value="Unplaced"/>
</dbReference>
<sequence length="152" mass="16862">MCISIFTALACVSAVGDKLHEYEVSPGQNITLPCTANQKTGLQYWACRWYKETGVPRLSGLVSKTLPDGQMRWYVDADMRVSLEEGTLNLRLPTVTCSDQAVYQCYLAAPVGEQNRKGRVRLSLSSIQIRAVLKPPRELVQLAKLFSNSPLA</sequence>
<dbReference type="InterPro" id="IPR036179">
    <property type="entry name" value="Ig-like_dom_sf"/>
</dbReference>
<feature type="domain" description="Ig-like" evidence="2">
    <location>
        <begin position="23"/>
        <end position="123"/>
    </location>
</feature>
<reference evidence="3" key="1">
    <citation type="submission" date="2025-08" db="UniProtKB">
        <authorList>
            <consortium name="Ensembl"/>
        </authorList>
    </citation>
    <scope>IDENTIFICATION</scope>
</reference>